<evidence type="ECO:0008006" key="3">
    <source>
        <dbReference type="Google" id="ProtNLM"/>
    </source>
</evidence>
<proteinExistence type="predicted"/>
<evidence type="ECO:0000313" key="2">
    <source>
        <dbReference type="Proteomes" id="UP000541583"/>
    </source>
</evidence>
<reference evidence="1 2" key="1">
    <citation type="submission" date="2020-08" db="EMBL/GenBank/DDBJ databases">
        <title>Genomic Encyclopedia of Type Strains, Phase IV (KMG-V): Genome sequencing to study the core and pangenomes of soil and plant-associated prokaryotes.</title>
        <authorList>
            <person name="Whitman W."/>
        </authorList>
    </citation>
    <scope>NUCLEOTIDE SEQUENCE [LARGE SCALE GENOMIC DNA]</scope>
    <source>
        <strain evidence="1 2">ANJLi2</strain>
    </source>
</reference>
<evidence type="ECO:0000313" key="1">
    <source>
        <dbReference type="EMBL" id="MBB6112373.1"/>
    </source>
</evidence>
<dbReference type="RefSeq" id="WP_076377765.1">
    <property type="nucleotide sequence ID" value="NZ_FTMG01000018.1"/>
</dbReference>
<dbReference type="EMBL" id="JACHCB010000018">
    <property type="protein sequence ID" value="MBB6112373.1"/>
    <property type="molecule type" value="Genomic_DNA"/>
</dbReference>
<organism evidence="1 2">
    <name type="scientific">Mucilaginibacter lappiensis</name>
    <dbReference type="NCBI Taxonomy" id="354630"/>
    <lineage>
        <taxon>Bacteria</taxon>
        <taxon>Pseudomonadati</taxon>
        <taxon>Bacteroidota</taxon>
        <taxon>Sphingobacteriia</taxon>
        <taxon>Sphingobacteriales</taxon>
        <taxon>Sphingobacteriaceae</taxon>
        <taxon>Mucilaginibacter</taxon>
    </lineage>
</organism>
<keyword evidence="2" id="KW-1185">Reference proteome</keyword>
<name>A0ABR6PRH2_9SPHI</name>
<comment type="caution">
    <text evidence="1">The sequence shown here is derived from an EMBL/GenBank/DDBJ whole genome shotgun (WGS) entry which is preliminary data.</text>
</comment>
<accession>A0ABR6PRH2</accession>
<sequence length="79" mass="8380">MKKFQHLGSKVLDRTDLKNIKGAGSGESAVCDNAGRSCSRYCSSGFSNGYSSFVACVSAFNPWPCSPLAEWGSVCGSYN</sequence>
<protein>
    <recommendedName>
        <fullName evidence="3">Natural product</fullName>
    </recommendedName>
</protein>
<gene>
    <name evidence="1" type="ORF">HDF23_005148</name>
</gene>
<dbReference type="Proteomes" id="UP000541583">
    <property type="component" value="Unassembled WGS sequence"/>
</dbReference>